<dbReference type="Proteomes" id="UP000437068">
    <property type="component" value="Unassembled WGS sequence"/>
</dbReference>
<sequence length="105" mass="10514">MSASTGTQAPSSFLAGSLVLPPCTLITGIQALPLFAVVTVAANITVPQRCVGTKMPSSPSGAVTITSTGVTALRTSRDCFTSRTAATLAPPSSSSVRKGMITSLS</sequence>
<evidence type="ECO:0000313" key="7">
    <source>
        <dbReference type="Proteomes" id="UP000441208"/>
    </source>
</evidence>
<dbReference type="AlphaFoldDB" id="A0A6A4DN99"/>
<evidence type="ECO:0000313" key="2">
    <source>
        <dbReference type="EMBL" id="KAE9183331.1"/>
    </source>
</evidence>
<dbReference type="EMBL" id="QXGC01002656">
    <property type="protein sequence ID" value="KAE9183331.1"/>
    <property type="molecule type" value="Genomic_DNA"/>
</dbReference>
<dbReference type="EMBL" id="QXGD01000636">
    <property type="protein sequence ID" value="KAE9230833.1"/>
    <property type="molecule type" value="Genomic_DNA"/>
</dbReference>
<evidence type="ECO:0000313" key="5">
    <source>
        <dbReference type="Proteomes" id="UP000437068"/>
    </source>
</evidence>
<evidence type="ECO:0000313" key="4">
    <source>
        <dbReference type="EMBL" id="KAE9308512.1"/>
    </source>
</evidence>
<evidence type="ECO:0000313" key="3">
    <source>
        <dbReference type="EMBL" id="KAE9230833.1"/>
    </source>
</evidence>
<gene>
    <name evidence="4" type="ORF">PF001_g11136</name>
    <name evidence="3" type="ORF">PF002_g12873</name>
    <name evidence="2" type="ORF">PF004_g23976</name>
    <name evidence="1" type="ORF">PF007_g23747</name>
</gene>
<evidence type="ECO:0000313" key="8">
    <source>
        <dbReference type="Proteomes" id="UP000476176"/>
    </source>
</evidence>
<dbReference type="EMBL" id="QXGE01000579">
    <property type="protein sequence ID" value="KAE9308512.1"/>
    <property type="molecule type" value="Genomic_DNA"/>
</dbReference>
<evidence type="ECO:0000313" key="1">
    <source>
        <dbReference type="EMBL" id="KAE9078692.1"/>
    </source>
</evidence>
<reference evidence="5 6" key="1">
    <citation type="submission" date="2018-08" db="EMBL/GenBank/DDBJ databases">
        <title>Genomic investigation of the strawberry pathogen Phytophthora fragariae indicates pathogenicity is determined by transcriptional variation in three key races.</title>
        <authorList>
            <person name="Adams T.M."/>
            <person name="Armitage A.D."/>
            <person name="Sobczyk M.K."/>
            <person name="Bates H.J."/>
            <person name="Dunwell J.M."/>
            <person name="Nellist C.F."/>
            <person name="Harrison R.J."/>
        </authorList>
    </citation>
    <scope>NUCLEOTIDE SEQUENCE [LARGE SCALE GENOMIC DNA]</scope>
    <source>
        <strain evidence="4 5">A4</strain>
        <strain evidence="3 6">BC-1</strain>
        <strain evidence="2 8">BC-23</strain>
        <strain evidence="1 7">NOV-71</strain>
    </source>
</reference>
<dbReference type="Proteomes" id="UP000476176">
    <property type="component" value="Unassembled WGS sequence"/>
</dbReference>
<dbReference type="EMBL" id="QXFZ01002284">
    <property type="protein sequence ID" value="KAE9078692.1"/>
    <property type="molecule type" value="Genomic_DNA"/>
</dbReference>
<accession>A0A6A4DN99</accession>
<evidence type="ECO:0000313" key="6">
    <source>
        <dbReference type="Proteomes" id="UP000440367"/>
    </source>
</evidence>
<dbReference type="Proteomes" id="UP000440367">
    <property type="component" value="Unassembled WGS sequence"/>
</dbReference>
<organism evidence="4 5">
    <name type="scientific">Phytophthora fragariae</name>
    <dbReference type="NCBI Taxonomy" id="53985"/>
    <lineage>
        <taxon>Eukaryota</taxon>
        <taxon>Sar</taxon>
        <taxon>Stramenopiles</taxon>
        <taxon>Oomycota</taxon>
        <taxon>Peronosporomycetes</taxon>
        <taxon>Peronosporales</taxon>
        <taxon>Peronosporaceae</taxon>
        <taxon>Phytophthora</taxon>
    </lineage>
</organism>
<proteinExistence type="predicted"/>
<comment type="caution">
    <text evidence="4">The sequence shown here is derived from an EMBL/GenBank/DDBJ whole genome shotgun (WGS) entry which is preliminary data.</text>
</comment>
<name>A0A6A4DN99_9STRA</name>
<protein>
    <submittedName>
        <fullName evidence="4">Uncharacterized protein</fullName>
    </submittedName>
</protein>
<dbReference type="Proteomes" id="UP000441208">
    <property type="component" value="Unassembled WGS sequence"/>
</dbReference>